<proteinExistence type="predicted"/>
<sequence length="141" mass="15658">MRATCSLAPRLGAVSEKMIILMSGVVVLMLLPLKDHCVKLPGQLGAQTRIFFPHHIINKLNKLKLRSRVTKILKCLTVRIFVMSLCHSVLSLWQTRALPAVEDSLPRVLWLSSAEPAGQSAQMGHIGQVPQKKSNTRCLKL</sequence>
<dbReference type="Proteomes" id="UP000735302">
    <property type="component" value="Unassembled WGS sequence"/>
</dbReference>
<evidence type="ECO:0000256" key="1">
    <source>
        <dbReference type="SAM" id="MobiDB-lite"/>
    </source>
</evidence>
<name>A0AAV4C8S9_9GAST</name>
<feature type="compositionally biased region" description="Polar residues" evidence="1">
    <location>
        <begin position="131"/>
        <end position="141"/>
    </location>
</feature>
<dbReference type="EMBL" id="BLXT01006120">
    <property type="protein sequence ID" value="GFO29125.1"/>
    <property type="molecule type" value="Genomic_DNA"/>
</dbReference>
<organism evidence="2 3">
    <name type="scientific">Plakobranchus ocellatus</name>
    <dbReference type="NCBI Taxonomy" id="259542"/>
    <lineage>
        <taxon>Eukaryota</taxon>
        <taxon>Metazoa</taxon>
        <taxon>Spiralia</taxon>
        <taxon>Lophotrochozoa</taxon>
        <taxon>Mollusca</taxon>
        <taxon>Gastropoda</taxon>
        <taxon>Heterobranchia</taxon>
        <taxon>Euthyneura</taxon>
        <taxon>Panpulmonata</taxon>
        <taxon>Sacoglossa</taxon>
        <taxon>Placobranchoidea</taxon>
        <taxon>Plakobranchidae</taxon>
        <taxon>Plakobranchus</taxon>
    </lineage>
</organism>
<comment type="caution">
    <text evidence="2">The sequence shown here is derived from an EMBL/GenBank/DDBJ whole genome shotgun (WGS) entry which is preliminary data.</text>
</comment>
<gene>
    <name evidence="2" type="ORF">PoB_005563000</name>
</gene>
<protein>
    <submittedName>
        <fullName evidence="2">Uncharacterized protein</fullName>
    </submittedName>
</protein>
<feature type="region of interest" description="Disordered" evidence="1">
    <location>
        <begin position="121"/>
        <end position="141"/>
    </location>
</feature>
<evidence type="ECO:0000313" key="2">
    <source>
        <dbReference type="EMBL" id="GFO29125.1"/>
    </source>
</evidence>
<accession>A0AAV4C8S9</accession>
<evidence type="ECO:0000313" key="3">
    <source>
        <dbReference type="Proteomes" id="UP000735302"/>
    </source>
</evidence>
<dbReference type="AlphaFoldDB" id="A0AAV4C8S9"/>
<keyword evidence="3" id="KW-1185">Reference proteome</keyword>
<reference evidence="2 3" key="1">
    <citation type="journal article" date="2021" name="Elife">
        <title>Chloroplast acquisition without the gene transfer in kleptoplastic sea slugs, Plakobranchus ocellatus.</title>
        <authorList>
            <person name="Maeda T."/>
            <person name="Takahashi S."/>
            <person name="Yoshida T."/>
            <person name="Shimamura S."/>
            <person name="Takaki Y."/>
            <person name="Nagai Y."/>
            <person name="Toyoda A."/>
            <person name="Suzuki Y."/>
            <person name="Arimoto A."/>
            <person name="Ishii H."/>
            <person name="Satoh N."/>
            <person name="Nishiyama T."/>
            <person name="Hasebe M."/>
            <person name="Maruyama T."/>
            <person name="Minagawa J."/>
            <person name="Obokata J."/>
            <person name="Shigenobu S."/>
        </authorList>
    </citation>
    <scope>NUCLEOTIDE SEQUENCE [LARGE SCALE GENOMIC DNA]</scope>
</reference>